<organism evidence="1 2">
    <name type="scientific">Sporocytophaga myxococcoides</name>
    <dbReference type="NCBI Taxonomy" id="153721"/>
    <lineage>
        <taxon>Bacteria</taxon>
        <taxon>Pseudomonadati</taxon>
        <taxon>Bacteroidota</taxon>
        <taxon>Cytophagia</taxon>
        <taxon>Cytophagales</taxon>
        <taxon>Cytophagaceae</taxon>
        <taxon>Sporocytophaga</taxon>
    </lineage>
</organism>
<keyword evidence="2" id="KW-1185">Reference proteome</keyword>
<evidence type="ECO:0000313" key="1">
    <source>
        <dbReference type="EMBL" id="GAL86099.1"/>
    </source>
</evidence>
<evidence type="ECO:0000313" key="2">
    <source>
        <dbReference type="Proteomes" id="UP000030185"/>
    </source>
</evidence>
<accession>A0A098LI14</accession>
<name>A0A098LI14_9BACT</name>
<protein>
    <submittedName>
        <fullName evidence="1">Uncharacterized protein</fullName>
    </submittedName>
</protein>
<proteinExistence type="predicted"/>
<dbReference type="RefSeq" id="WP_156140676.1">
    <property type="nucleotide sequence ID" value="NZ_BBLT01000006.1"/>
</dbReference>
<reference evidence="1 2" key="1">
    <citation type="submission" date="2014-09" db="EMBL/GenBank/DDBJ databases">
        <title>Sporocytophaga myxococcoides PG-01 genome sequencing.</title>
        <authorList>
            <person name="Liu L."/>
            <person name="Gao P.J."/>
            <person name="Chen G.J."/>
            <person name="Wang L.S."/>
        </authorList>
    </citation>
    <scope>NUCLEOTIDE SEQUENCE [LARGE SCALE GENOMIC DNA]</scope>
    <source>
        <strain evidence="1 2">PG-01</strain>
    </source>
</reference>
<comment type="caution">
    <text evidence="1">The sequence shown here is derived from an EMBL/GenBank/DDBJ whole genome shotgun (WGS) entry which is preliminary data.</text>
</comment>
<dbReference type="EMBL" id="BBLT01000006">
    <property type="protein sequence ID" value="GAL86099.1"/>
    <property type="molecule type" value="Genomic_DNA"/>
</dbReference>
<gene>
    <name evidence="1" type="ORF">MYP_3328</name>
</gene>
<sequence length="53" mass="6087">MSLFPGNSFAYKNRALYYIKKNDLVNACSDLNVAKELGGYFITKDLIEKYCKD</sequence>
<dbReference type="OrthoDB" id="1523318at2"/>
<dbReference type="Proteomes" id="UP000030185">
    <property type="component" value="Unassembled WGS sequence"/>
</dbReference>
<dbReference type="AlphaFoldDB" id="A0A098LI14"/>